<dbReference type="Proteomes" id="UP000325081">
    <property type="component" value="Unassembled WGS sequence"/>
</dbReference>
<accession>A0A5A7RGM7</accession>
<sequence length="109" mass="11935">MQTGCKRRVGILILPGTEYSASSSDLVNLILSAFMEEGLKEDLAGRLGRRAAEPKSKERGQQETPSRATILQDSEAEVAGKDDEGDLVPLVHDCARRFSPSELSKIYRS</sequence>
<gene>
    <name evidence="2" type="ORF">STAS_34110</name>
</gene>
<evidence type="ECO:0000313" key="2">
    <source>
        <dbReference type="EMBL" id="GER56383.1"/>
    </source>
</evidence>
<dbReference type="AlphaFoldDB" id="A0A5A7RGM7"/>
<feature type="compositionally biased region" description="Polar residues" evidence="1">
    <location>
        <begin position="62"/>
        <end position="72"/>
    </location>
</feature>
<dbReference type="EMBL" id="BKCP01012736">
    <property type="protein sequence ID" value="GER56383.1"/>
    <property type="molecule type" value="Genomic_DNA"/>
</dbReference>
<name>A0A5A7RGM7_STRAF</name>
<organism evidence="2 3">
    <name type="scientific">Striga asiatica</name>
    <name type="common">Asiatic witchweed</name>
    <name type="synonym">Buchnera asiatica</name>
    <dbReference type="NCBI Taxonomy" id="4170"/>
    <lineage>
        <taxon>Eukaryota</taxon>
        <taxon>Viridiplantae</taxon>
        <taxon>Streptophyta</taxon>
        <taxon>Embryophyta</taxon>
        <taxon>Tracheophyta</taxon>
        <taxon>Spermatophyta</taxon>
        <taxon>Magnoliopsida</taxon>
        <taxon>eudicotyledons</taxon>
        <taxon>Gunneridae</taxon>
        <taxon>Pentapetalae</taxon>
        <taxon>asterids</taxon>
        <taxon>lamiids</taxon>
        <taxon>Lamiales</taxon>
        <taxon>Orobanchaceae</taxon>
        <taxon>Buchnereae</taxon>
        <taxon>Striga</taxon>
    </lineage>
</organism>
<proteinExistence type="predicted"/>
<reference evidence="3" key="1">
    <citation type="journal article" date="2019" name="Curr. Biol.">
        <title>Genome Sequence of Striga asiatica Provides Insight into the Evolution of Plant Parasitism.</title>
        <authorList>
            <person name="Yoshida S."/>
            <person name="Kim S."/>
            <person name="Wafula E.K."/>
            <person name="Tanskanen J."/>
            <person name="Kim Y.M."/>
            <person name="Honaas L."/>
            <person name="Yang Z."/>
            <person name="Spallek T."/>
            <person name="Conn C.E."/>
            <person name="Ichihashi Y."/>
            <person name="Cheong K."/>
            <person name="Cui S."/>
            <person name="Der J.P."/>
            <person name="Gundlach H."/>
            <person name="Jiao Y."/>
            <person name="Hori C."/>
            <person name="Ishida J.K."/>
            <person name="Kasahara H."/>
            <person name="Kiba T."/>
            <person name="Kim M.S."/>
            <person name="Koo N."/>
            <person name="Laohavisit A."/>
            <person name="Lee Y.H."/>
            <person name="Lumba S."/>
            <person name="McCourt P."/>
            <person name="Mortimer J.C."/>
            <person name="Mutuku J.M."/>
            <person name="Nomura T."/>
            <person name="Sasaki-Sekimoto Y."/>
            <person name="Seto Y."/>
            <person name="Wang Y."/>
            <person name="Wakatake T."/>
            <person name="Sakakibara H."/>
            <person name="Demura T."/>
            <person name="Yamaguchi S."/>
            <person name="Yoneyama K."/>
            <person name="Manabe R.I."/>
            <person name="Nelson D.C."/>
            <person name="Schulman A.H."/>
            <person name="Timko M.P."/>
            <person name="dePamphilis C.W."/>
            <person name="Choi D."/>
            <person name="Shirasu K."/>
        </authorList>
    </citation>
    <scope>NUCLEOTIDE SEQUENCE [LARGE SCALE GENOMIC DNA]</scope>
    <source>
        <strain evidence="3">cv. UVA1</strain>
    </source>
</reference>
<evidence type="ECO:0000313" key="3">
    <source>
        <dbReference type="Proteomes" id="UP000325081"/>
    </source>
</evidence>
<evidence type="ECO:0000256" key="1">
    <source>
        <dbReference type="SAM" id="MobiDB-lite"/>
    </source>
</evidence>
<keyword evidence="3" id="KW-1185">Reference proteome</keyword>
<protein>
    <submittedName>
        <fullName evidence="2">Biosynthetic arginine decarboxylase</fullName>
    </submittedName>
</protein>
<comment type="caution">
    <text evidence="2">The sequence shown here is derived from an EMBL/GenBank/DDBJ whole genome shotgun (WGS) entry which is preliminary data.</text>
</comment>
<feature type="region of interest" description="Disordered" evidence="1">
    <location>
        <begin position="45"/>
        <end position="84"/>
    </location>
</feature>
<feature type="compositionally biased region" description="Basic and acidic residues" evidence="1">
    <location>
        <begin position="45"/>
        <end position="61"/>
    </location>
</feature>